<protein>
    <submittedName>
        <fullName evidence="4">Anti-sigma factor</fullName>
    </submittedName>
</protein>
<feature type="region of interest" description="Disordered" evidence="1">
    <location>
        <begin position="93"/>
        <end position="112"/>
    </location>
</feature>
<gene>
    <name evidence="4" type="ORF">E3T51_01035</name>
</gene>
<keyword evidence="2" id="KW-1133">Transmembrane helix</keyword>
<feature type="domain" description="Anti-sigma K factor RskA C-terminal" evidence="3">
    <location>
        <begin position="132"/>
        <end position="257"/>
    </location>
</feature>
<comment type="caution">
    <text evidence="4">The sequence shown here is derived from an EMBL/GenBank/DDBJ whole genome shotgun (WGS) entry which is preliminary data.</text>
</comment>
<sequence length="268" mass="27903">MIPTDRAHLDRTHIVTDDLYLHALAELDVSDAERIHLAACAKCAGEYLALRQVVQLGRAARPDRLLTPPEEVWVSIHAELALSDAVRTPPLPPRLSYPTDAAAEPHASAGKRGEPAAFAPVRQFPRLRWVLVAAAVGLVGLAGGIAIGVATTTGGAERVMAEATLGALPGWTASGLARVEESVDGQRSVVVDLDAPAGASLREVWLLKADASGLVSLGFLDGSTGRFTVPAGVDLDQYPLVDVSAEPADGDPAHSGDSIVRGELLAGD</sequence>
<proteinExistence type="predicted"/>
<dbReference type="AlphaFoldDB" id="A0A4R9BUI2"/>
<name>A0A4R9BUI2_9MICO</name>
<dbReference type="RefSeq" id="WP_134526355.1">
    <property type="nucleotide sequence ID" value="NZ_SOHN01000003.1"/>
</dbReference>
<dbReference type="Proteomes" id="UP000297626">
    <property type="component" value="Unassembled WGS sequence"/>
</dbReference>
<evidence type="ECO:0000256" key="1">
    <source>
        <dbReference type="SAM" id="MobiDB-lite"/>
    </source>
</evidence>
<evidence type="ECO:0000313" key="4">
    <source>
        <dbReference type="EMBL" id="TFD91329.1"/>
    </source>
</evidence>
<evidence type="ECO:0000256" key="2">
    <source>
        <dbReference type="SAM" id="Phobius"/>
    </source>
</evidence>
<keyword evidence="2" id="KW-0812">Transmembrane</keyword>
<dbReference type="InterPro" id="IPR018764">
    <property type="entry name" value="RskA_C"/>
</dbReference>
<keyword evidence="2" id="KW-0472">Membrane</keyword>
<accession>A0A4R9BUI2</accession>
<organism evidence="4 5">
    <name type="scientific">Cryobacterium serini</name>
    <dbReference type="NCBI Taxonomy" id="1259201"/>
    <lineage>
        <taxon>Bacteria</taxon>
        <taxon>Bacillati</taxon>
        <taxon>Actinomycetota</taxon>
        <taxon>Actinomycetes</taxon>
        <taxon>Micrococcales</taxon>
        <taxon>Microbacteriaceae</taxon>
        <taxon>Cryobacterium</taxon>
    </lineage>
</organism>
<dbReference type="Pfam" id="PF10099">
    <property type="entry name" value="RskA_C"/>
    <property type="match status" value="1"/>
</dbReference>
<reference evidence="4 5" key="1">
    <citation type="submission" date="2019-03" db="EMBL/GenBank/DDBJ databases">
        <title>Genomics of glacier-inhabiting Cryobacterium strains.</title>
        <authorList>
            <person name="Liu Q."/>
            <person name="Xin Y.-H."/>
        </authorList>
    </citation>
    <scope>NUCLEOTIDE SEQUENCE [LARGE SCALE GENOMIC DNA]</scope>
    <source>
        <strain evidence="4 5">Sr54</strain>
    </source>
</reference>
<evidence type="ECO:0000313" key="5">
    <source>
        <dbReference type="Proteomes" id="UP000297626"/>
    </source>
</evidence>
<keyword evidence="5" id="KW-1185">Reference proteome</keyword>
<evidence type="ECO:0000259" key="3">
    <source>
        <dbReference type="Pfam" id="PF10099"/>
    </source>
</evidence>
<feature type="transmembrane region" description="Helical" evidence="2">
    <location>
        <begin position="129"/>
        <end position="150"/>
    </location>
</feature>
<dbReference type="GO" id="GO:0005886">
    <property type="term" value="C:plasma membrane"/>
    <property type="evidence" value="ECO:0007669"/>
    <property type="project" value="InterPro"/>
</dbReference>
<dbReference type="EMBL" id="SOHN01000003">
    <property type="protein sequence ID" value="TFD91329.1"/>
    <property type="molecule type" value="Genomic_DNA"/>
</dbReference>